<dbReference type="EMBL" id="OY731401">
    <property type="protein sequence ID" value="CAJ1948811.1"/>
    <property type="molecule type" value="Genomic_DNA"/>
</dbReference>
<keyword evidence="4" id="KW-1185">Reference proteome</keyword>
<dbReference type="SUPFAM" id="SSF47473">
    <property type="entry name" value="EF-hand"/>
    <property type="match status" value="1"/>
</dbReference>
<accession>A0AA86SGB7</accession>
<dbReference type="Gene3D" id="1.10.238.10">
    <property type="entry name" value="EF-hand"/>
    <property type="match status" value="1"/>
</dbReference>
<evidence type="ECO:0000256" key="1">
    <source>
        <dbReference type="ARBA" id="ARBA00022837"/>
    </source>
</evidence>
<evidence type="ECO:0000313" key="4">
    <source>
        <dbReference type="Proteomes" id="UP001189624"/>
    </source>
</evidence>
<dbReference type="InterPro" id="IPR018247">
    <property type="entry name" value="EF_Hand_1_Ca_BS"/>
</dbReference>
<sequence length="315" mass="35964">MDAQHTVVHQVVVLNVIARVYTGKEWRKRQIRKITDQVFNQVKNEVRPDNLSFEDLYIAILLVYNGINKYIPRPHFDPPSKERVRQIIEHSDKNKDGHIDRDEFFGFFQKMAPEIFNVVRRKLVATLVVAPTVAATTKKATENVPGVGKLVQSFALYTGKEWRKRQIRKITDRVFAKVQNQMESDKLSFEDLYIAVLLVYNDINKYIPGPHFDPPSKARVTEVKEKCDINLDGDIDREEFYDFILQMTADTFTVVSQKLIVTLVVAPTVAMATKKATEGVPGVGKLVKKIPNSVYASLVTIAAVWFQKRAQISSL</sequence>
<dbReference type="PROSITE" id="PS50222">
    <property type="entry name" value="EF_HAND_2"/>
    <property type="match status" value="1"/>
</dbReference>
<dbReference type="SMART" id="SM00054">
    <property type="entry name" value="EFh"/>
    <property type="match status" value="2"/>
</dbReference>
<dbReference type="PANTHER" id="PTHR37754:SF4">
    <property type="entry name" value="EF-HAND DOMAIN-CONTAINING PROTEIN"/>
    <property type="match status" value="1"/>
</dbReference>
<evidence type="ECO:0000313" key="3">
    <source>
        <dbReference type="EMBL" id="CAJ1948811.1"/>
    </source>
</evidence>
<dbReference type="InterPro" id="IPR011992">
    <property type="entry name" value="EF-hand-dom_pair"/>
</dbReference>
<protein>
    <recommendedName>
        <fullName evidence="2">EF-hand domain-containing protein</fullName>
    </recommendedName>
</protein>
<reference evidence="3" key="1">
    <citation type="submission" date="2023-10" db="EMBL/GenBank/DDBJ databases">
        <authorList>
            <person name="Domelevo Entfellner J.-B."/>
        </authorList>
    </citation>
    <scope>NUCLEOTIDE SEQUENCE</scope>
</reference>
<dbReference type="PROSITE" id="PS00018">
    <property type="entry name" value="EF_HAND_1"/>
    <property type="match status" value="1"/>
</dbReference>
<keyword evidence="1" id="KW-0106">Calcium</keyword>
<dbReference type="InterPro" id="IPR002048">
    <property type="entry name" value="EF_hand_dom"/>
</dbReference>
<dbReference type="Proteomes" id="UP001189624">
    <property type="component" value="Chromosome 4"/>
</dbReference>
<dbReference type="AlphaFoldDB" id="A0AA86SGB7"/>
<name>A0AA86SGB7_9FABA</name>
<evidence type="ECO:0000259" key="2">
    <source>
        <dbReference type="PROSITE" id="PS50222"/>
    </source>
</evidence>
<organism evidence="3 4">
    <name type="scientific">Sphenostylis stenocarpa</name>
    <dbReference type="NCBI Taxonomy" id="92480"/>
    <lineage>
        <taxon>Eukaryota</taxon>
        <taxon>Viridiplantae</taxon>
        <taxon>Streptophyta</taxon>
        <taxon>Embryophyta</taxon>
        <taxon>Tracheophyta</taxon>
        <taxon>Spermatophyta</taxon>
        <taxon>Magnoliopsida</taxon>
        <taxon>eudicotyledons</taxon>
        <taxon>Gunneridae</taxon>
        <taxon>Pentapetalae</taxon>
        <taxon>rosids</taxon>
        <taxon>fabids</taxon>
        <taxon>Fabales</taxon>
        <taxon>Fabaceae</taxon>
        <taxon>Papilionoideae</taxon>
        <taxon>50 kb inversion clade</taxon>
        <taxon>NPAAA clade</taxon>
        <taxon>indigoferoid/millettioid clade</taxon>
        <taxon>Phaseoleae</taxon>
        <taxon>Sphenostylis</taxon>
    </lineage>
</organism>
<dbReference type="Pfam" id="PF13833">
    <property type="entry name" value="EF-hand_8"/>
    <property type="match status" value="1"/>
</dbReference>
<gene>
    <name evidence="3" type="ORF">AYBTSS11_LOCUS13391</name>
</gene>
<dbReference type="PANTHER" id="PTHR37754">
    <property type="entry name" value="CALCIUM ION-BINDING PROTEIN"/>
    <property type="match status" value="1"/>
</dbReference>
<dbReference type="GO" id="GO:0005509">
    <property type="term" value="F:calcium ion binding"/>
    <property type="evidence" value="ECO:0007669"/>
    <property type="project" value="InterPro"/>
</dbReference>
<feature type="domain" description="EF-hand" evidence="2">
    <location>
        <begin position="79"/>
        <end position="114"/>
    </location>
</feature>
<dbReference type="Gramene" id="rna-AYBTSS11_LOCUS13391">
    <property type="protein sequence ID" value="CAJ1948811.1"/>
    <property type="gene ID" value="gene-AYBTSS11_LOCUS13391"/>
</dbReference>
<proteinExistence type="predicted"/>